<gene>
    <name evidence="1" type="ORF">SAMN04489757_1292</name>
</gene>
<sequence>MAKRGRPTVEDKKYIKVGFRVTEAERDRLLAYCEKMNLTQAQVFKEALELLYKTKP</sequence>
<reference evidence="1 2" key="1">
    <citation type="submission" date="2016-10" db="EMBL/GenBank/DDBJ databases">
        <authorList>
            <person name="de Groot N.N."/>
        </authorList>
    </citation>
    <scope>NUCLEOTIDE SEQUENCE [LARGE SCALE GENOMIC DNA]</scope>
    <source>
        <strain evidence="1 2">DSM 1283</strain>
    </source>
</reference>
<proteinExistence type="predicted"/>
<dbReference type="RefSeq" id="WP_139221536.1">
    <property type="nucleotide sequence ID" value="NZ_BAABFM010000010.1"/>
</dbReference>
<dbReference type="OrthoDB" id="2063858at2"/>
<dbReference type="EMBL" id="FOWD01000029">
    <property type="protein sequence ID" value="SFO46659.1"/>
    <property type="molecule type" value="Genomic_DNA"/>
</dbReference>
<dbReference type="AlphaFoldDB" id="A0A1I5HER1"/>
<evidence type="ECO:0008006" key="3">
    <source>
        <dbReference type="Google" id="ProtNLM"/>
    </source>
</evidence>
<keyword evidence="2" id="KW-1185">Reference proteome</keyword>
<evidence type="ECO:0000313" key="2">
    <source>
        <dbReference type="Proteomes" id="UP000198806"/>
    </source>
</evidence>
<evidence type="ECO:0000313" key="1">
    <source>
        <dbReference type="EMBL" id="SFO46659.1"/>
    </source>
</evidence>
<name>A0A1I5HER1_9FIRM</name>
<protein>
    <recommendedName>
        <fullName evidence="3">Ribbon-helix-helix protein, copG family</fullName>
    </recommendedName>
</protein>
<dbReference type="Proteomes" id="UP000198806">
    <property type="component" value="Unassembled WGS sequence"/>
</dbReference>
<organism evidence="1 2">
    <name type="scientific">Anaerocolumna aminovalerica</name>
    <dbReference type="NCBI Taxonomy" id="1527"/>
    <lineage>
        <taxon>Bacteria</taxon>
        <taxon>Bacillati</taxon>
        <taxon>Bacillota</taxon>
        <taxon>Clostridia</taxon>
        <taxon>Lachnospirales</taxon>
        <taxon>Lachnospiraceae</taxon>
        <taxon>Anaerocolumna</taxon>
    </lineage>
</organism>
<dbReference type="STRING" id="1527.SAMN04489757_1292"/>
<accession>A0A1I5HER1</accession>